<protein>
    <submittedName>
        <fullName evidence="1">SRPBCC family protein</fullName>
    </submittedName>
</protein>
<dbReference type="RefSeq" id="WP_166196390.1">
    <property type="nucleotide sequence ID" value="NZ_JAAOIV010000006.1"/>
</dbReference>
<keyword evidence="2" id="KW-1185">Reference proteome</keyword>
<sequence length="159" mass="17335">MPANLSTSVTIDAPPSAVWAVVSDLKRMGEWSPQCRKVIVRGGGPIAKGTKMVNVNREGLKVWPTQSMVTEFEPDRAIAFRVRENKAIWRFDLEPAADGGTKLTETRDVTNGTTAISHKLIDAFLGGEARFEADLVTGMKQTLAKIKAEVEKAPARRSA</sequence>
<dbReference type="EMBL" id="JAAOIV010000006">
    <property type="protein sequence ID" value="NHN56015.1"/>
    <property type="molecule type" value="Genomic_DNA"/>
</dbReference>
<dbReference type="CDD" id="cd07812">
    <property type="entry name" value="SRPBCC"/>
    <property type="match status" value="1"/>
</dbReference>
<dbReference type="SUPFAM" id="SSF55961">
    <property type="entry name" value="Bet v1-like"/>
    <property type="match status" value="1"/>
</dbReference>
<dbReference type="InterPro" id="IPR023393">
    <property type="entry name" value="START-like_dom_sf"/>
</dbReference>
<proteinExistence type="predicted"/>
<dbReference type="Proteomes" id="UP000744769">
    <property type="component" value="Unassembled WGS sequence"/>
</dbReference>
<dbReference type="InterPro" id="IPR019587">
    <property type="entry name" value="Polyketide_cyclase/dehydratase"/>
</dbReference>
<reference evidence="1" key="1">
    <citation type="submission" date="2020-03" db="EMBL/GenBank/DDBJ databases">
        <title>Draft sequencing of Calidifontibacter sp. DB0510.</title>
        <authorList>
            <person name="Kim D.-U."/>
        </authorList>
    </citation>
    <scope>NUCLEOTIDE SEQUENCE</scope>
    <source>
        <strain evidence="1">DB0510</strain>
    </source>
</reference>
<dbReference type="AlphaFoldDB" id="A0A967B263"/>
<name>A0A967B263_9MICO</name>
<comment type="caution">
    <text evidence="1">The sequence shown here is derived from an EMBL/GenBank/DDBJ whole genome shotgun (WGS) entry which is preliminary data.</text>
</comment>
<dbReference type="Pfam" id="PF10604">
    <property type="entry name" value="Polyketide_cyc2"/>
    <property type="match status" value="1"/>
</dbReference>
<organism evidence="1 2">
    <name type="scientific">Metallococcus carri</name>
    <dbReference type="NCBI Taxonomy" id="1656884"/>
    <lineage>
        <taxon>Bacteria</taxon>
        <taxon>Bacillati</taxon>
        <taxon>Actinomycetota</taxon>
        <taxon>Actinomycetes</taxon>
        <taxon>Micrococcales</taxon>
        <taxon>Dermacoccaceae</taxon>
        <taxon>Metallococcus</taxon>
    </lineage>
</organism>
<accession>A0A967B263</accession>
<evidence type="ECO:0000313" key="1">
    <source>
        <dbReference type="EMBL" id="NHN56015.1"/>
    </source>
</evidence>
<evidence type="ECO:0000313" key="2">
    <source>
        <dbReference type="Proteomes" id="UP000744769"/>
    </source>
</evidence>
<gene>
    <name evidence="1" type="ORF">G9U51_09525</name>
</gene>
<dbReference type="Gene3D" id="3.30.530.20">
    <property type="match status" value="1"/>
</dbReference>